<evidence type="ECO:0000256" key="5">
    <source>
        <dbReference type="ARBA" id="ARBA00022989"/>
    </source>
</evidence>
<comment type="subcellular location">
    <subcellularLocation>
        <location evidence="1">Cell membrane</location>
        <topology evidence="1">Multi-pass membrane protein</topology>
    </subcellularLocation>
</comment>
<dbReference type="InterPro" id="IPR043458">
    <property type="entry name" value="GPR158/179"/>
</dbReference>
<dbReference type="Pfam" id="PF00003">
    <property type="entry name" value="7tm_3"/>
    <property type="match status" value="1"/>
</dbReference>
<evidence type="ECO:0000313" key="16">
    <source>
        <dbReference type="Proteomes" id="UP000009046"/>
    </source>
</evidence>
<dbReference type="InParanoid" id="E0VR90"/>
<keyword evidence="5 12" id="KW-1133">Transmembrane helix</keyword>
<feature type="domain" description="G-protein coupled receptors family 3 profile" evidence="13">
    <location>
        <begin position="1"/>
        <end position="214"/>
    </location>
</feature>
<dbReference type="HOGENOM" id="CLU_092186_0_0_1"/>
<evidence type="ECO:0000256" key="11">
    <source>
        <dbReference type="SAM" id="MobiDB-lite"/>
    </source>
</evidence>
<keyword evidence="16" id="KW-1185">Reference proteome</keyword>
<accession>E0VR90</accession>
<feature type="transmembrane region" description="Helical" evidence="12">
    <location>
        <begin position="37"/>
        <end position="54"/>
    </location>
</feature>
<sequence length="264" mass="30234">MEVILLGSIILYSTIILRAFNPSTILCLIEPWCREIGFVLCYGAIILKLYRILIEFRTRKAHRWVIRDKDLLKYLFGMVIVVFGYMSAWTAINLNFIKKENFSLLTTGTTLDGTQFESCKSAWWDYVTETSEILILIFGIHLSYASRNATTQFRERCFLCIAITLEAFVSGIFYVLRYFYWETAVHPDTSFLANFTRCQLTTTIVLFLLFAPKVTNRMSSKQTDVEVTEAEASRTPEDSVCSNEGPSIVINDGPSDATPRKNQK</sequence>
<dbReference type="EMBL" id="DS235459">
    <property type="protein sequence ID" value="EEB15896.1"/>
    <property type="molecule type" value="Genomic_DNA"/>
</dbReference>
<dbReference type="PANTHER" id="PTHR32546:SF26">
    <property type="entry name" value="SMOG, ISOFORM D"/>
    <property type="match status" value="1"/>
</dbReference>
<reference evidence="14" key="1">
    <citation type="submission" date="2007-04" db="EMBL/GenBank/DDBJ databases">
        <title>Annotation of Pediculus humanus corporis strain USDA.</title>
        <authorList>
            <person name="Kirkness E."/>
            <person name="Hannick L."/>
            <person name="Hass B."/>
            <person name="Bruggner R."/>
            <person name="Lawson D."/>
            <person name="Bidwell S."/>
            <person name="Joardar V."/>
            <person name="Caler E."/>
            <person name="Walenz B."/>
            <person name="Inman J."/>
            <person name="Schobel S."/>
            <person name="Galinsky K."/>
            <person name="Amedeo P."/>
            <person name="Strausberg R."/>
        </authorList>
    </citation>
    <scope>NUCLEOTIDE SEQUENCE</scope>
    <source>
        <strain evidence="14">USDA</strain>
    </source>
</reference>
<dbReference type="RefSeq" id="XP_002428634.1">
    <property type="nucleotide sequence ID" value="XM_002428589.1"/>
</dbReference>
<feature type="transmembrane region" description="Helical" evidence="12">
    <location>
        <begin position="191"/>
        <end position="211"/>
    </location>
</feature>
<organism>
    <name type="scientific">Pediculus humanus subsp. corporis</name>
    <name type="common">Body louse</name>
    <dbReference type="NCBI Taxonomy" id="121224"/>
    <lineage>
        <taxon>Eukaryota</taxon>
        <taxon>Metazoa</taxon>
        <taxon>Ecdysozoa</taxon>
        <taxon>Arthropoda</taxon>
        <taxon>Hexapoda</taxon>
        <taxon>Insecta</taxon>
        <taxon>Pterygota</taxon>
        <taxon>Neoptera</taxon>
        <taxon>Paraneoptera</taxon>
        <taxon>Psocodea</taxon>
        <taxon>Troctomorpha</taxon>
        <taxon>Phthiraptera</taxon>
        <taxon>Anoplura</taxon>
        <taxon>Pediculidae</taxon>
        <taxon>Pediculus</taxon>
    </lineage>
</organism>
<keyword evidence="8 14" id="KW-0675">Receptor</keyword>
<dbReference type="Proteomes" id="UP000009046">
    <property type="component" value="Unassembled WGS sequence"/>
</dbReference>
<evidence type="ECO:0000256" key="12">
    <source>
        <dbReference type="SAM" id="Phobius"/>
    </source>
</evidence>
<dbReference type="eggNOG" id="KOG4418">
    <property type="taxonomic scope" value="Eukaryota"/>
</dbReference>
<feature type="region of interest" description="Disordered" evidence="11">
    <location>
        <begin position="222"/>
        <end position="264"/>
    </location>
</feature>
<reference evidence="14" key="2">
    <citation type="submission" date="2007-04" db="EMBL/GenBank/DDBJ databases">
        <title>The genome of the human body louse.</title>
        <authorList>
            <consortium name="The Human Body Louse Genome Consortium"/>
            <person name="Kirkness E."/>
            <person name="Walenz B."/>
            <person name="Hass B."/>
            <person name="Bruggner R."/>
            <person name="Strausberg R."/>
        </authorList>
    </citation>
    <scope>NUCLEOTIDE SEQUENCE</scope>
    <source>
        <strain evidence="14">USDA</strain>
    </source>
</reference>
<dbReference type="VEuPathDB" id="VectorBase:PHUM394840"/>
<proteinExistence type="inferred from homology"/>
<feature type="transmembrane region" description="Helical" evidence="12">
    <location>
        <begin position="126"/>
        <end position="145"/>
    </location>
</feature>
<keyword evidence="9" id="KW-0325">Glycoprotein</keyword>
<evidence type="ECO:0000256" key="8">
    <source>
        <dbReference type="ARBA" id="ARBA00023170"/>
    </source>
</evidence>
<dbReference type="GO" id="GO:0005886">
    <property type="term" value="C:plasma membrane"/>
    <property type="evidence" value="ECO:0007669"/>
    <property type="project" value="UniProtKB-SubCell"/>
</dbReference>
<dbReference type="PANTHER" id="PTHR32546">
    <property type="entry name" value="G-PROTEIN COUPLED RECEPTOR 158-RELATED"/>
    <property type="match status" value="1"/>
</dbReference>
<evidence type="ECO:0000256" key="7">
    <source>
        <dbReference type="ARBA" id="ARBA00023136"/>
    </source>
</evidence>
<dbReference type="OMA" id="FRERCFL"/>
<dbReference type="GeneID" id="8237696"/>
<dbReference type="AlphaFoldDB" id="E0VR90"/>
<comment type="similarity">
    <text evidence="2">Belongs to the G-protein coupled receptor 3 family.</text>
</comment>
<keyword evidence="10" id="KW-0807">Transducer</keyword>
<feature type="transmembrane region" description="Helical" evidence="12">
    <location>
        <begin position="74"/>
        <end position="92"/>
    </location>
</feature>
<evidence type="ECO:0000259" key="13">
    <source>
        <dbReference type="PROSITE" id="PS50259"/>
    </source>
</evidence>
<keyword evidence="7 12" id="KW-0472">Membrane</keyword>
<evidence type="ECO:0000256" key="3">
    <source>
        <dbReference type="ARBA" id="ARBA00022475"/>
    </source>
</evidence>
<evidence type="ECO:0000256" key="9">
    <source>
        <dbReference type="ARBA" id="ARBA00023180"/>
    </source>
</evidence>
<evidence type="ECO:0000256" key="4">
    <source>
        <dbReference type="ARBA" id="ARBA00022692"/>
    </source>
</evidence>
<evidence type="ECO:0000313" key="14">
    <source>
        <dbReference type="EMBL" id="EEB15896.1"/>
    </source>
</evidence>
<feature type="transmembrane region" description="Helical" evidence="12">
    <location>
        <begin position="157"/>
        <end position="179"/>
    </location>
</feature>
<keyword evidence="6" id="KW-0297">G-protein coupled receptor</keyword>
<dbReference type="InterPro" id="IPR017978">
    <property type="entry name" value="GPCR_3_C"/>
</dbReference>
<dbReference type="KEGG" id="phu:Phum_PHUM394840"/>
<evidence type="ECO:0000256" key="6">
    <source>
        <dbReference type="ARBA" id="ARBA00023040"/>
    </source>
</evidence>
<dbReference type="OrthoDB" id="5823771at2759"/>
<gene>
    <name evidence="15" type="primary">8237696</name>
    <name evidence="14" type="ORF">Phum_PHUM394840</name>
</gene>
<dbReference type="EMBL" id="AAZO01004623">
    <property type="status" value="NOT_ANNOTATED_CDS"/>
    <property type="molecule type" value="Genomic_DNA"/>
</dbReference>
<evidence type="ECO:0000256" key="2">
    <source>
        <dbReference type="ARBA" id="ARBA00007242"/>
    </source>
</evidence>
<keyword evidence="3" id="KW-1003">Cell membrane</keyword>
<name>E0VR90_PEDHC</name>
<dbReference type="EnsemblMetazoa" id="PHUM394840-RA">
    <property type="protein sequence ID" value="PHUM394840-PA"/>
    <property type="gene ID" value="PHUM394840"/>
</dbReference>
<dbReference type="GO" id="GO:0004930">
    <property type="term" value="F:G protein-coupled receptor activity"/>
    <property type="evidence" value="ECO:0007669"/>
    <property type="project" value="UniProtKB-KW"/>
</dbReference>
<protein>
    <submittedName>
        <fullName evidence="14 15">Class D atypical G-protein coupled receptor GPRgbb4, putative</fullName>
    </submittedName>
</protein>
<dbReference type="EMBL" id="AAZO01004624">
    <property type="status" value="NOT_ANNOTATED_CDS"/>
    <property type="molecule type" value="Genomic_DNA"/>
</dbReference>
<dbReference type="CTD" id="8237696"/>
<evidence type="ECO:0000256" key="10">
    <source>
        <dbReference type="ARBA" id="ARBA00023224"/>
    </source>
</evidence>
<reference evidence="15" key="3">
    <citation type="submission" date="2021-02" db="UniProtKB">
        <authorList>
            <consortium name="EnsemblMetazoa"/>
        </authorList>
    </citation>
    <scope>IDENTIFICATION</scope>
    <source>
        <strain evidence="15">USDA</strain>
    </source>
</reference>
<evidence type="ECO:0000256" key="1">
    <source>
        <dbReference type="ARBA" id="ARBA00004651"/>
    </source>
</evidence>
<keyword evidence="4 12" id="KW-0812">Transmembrane</keyword>
<evidence type="ECO:0000313" key="15">
    <source>
        <dbReference type="EnsemblMetazoa" id="PHUM394840-PA"/>
    </source>
</evidence>
<dbReference type="PROSITE" id="PS50259">
    <property type="entry name" value="G_PROTEIN_RECEP_F3_4"/>
    <property type="match status" value="1"/>
</dbReference>